<dbReference type="EMBL" id="LR796818">
    <property type="protein sequence ID" value="CAB4168167.1"/>
    <property type="molecule type" value="Genomic_DNA"/>
</dbReference>
<dbReference type="InterPro" id="IPR007921">
    <property type="entry name" value="CHAP_dom"/>
</dbReference>
<keyword evidence="1" id="KW-0929">Antimicrobial</keyword>
<protein>
    <submittedName>
        <fullName evidence="3">TIGR02594, TIGR02594 family protein</fullName>
    </submittedName>
</protein>
<dbReference type="GO" id="GO:0001897">
    <property type="term" value="P:symbiont-mediated cytolysis of host cell"/>
    <property type="evidence" value="ECO:0007669"/>
    <property type="project" value="UniProtKB-ARBA"/>
</dbReference>
<accession>A0A6J5PAG0</accession>
<dbReference type="InterPro" id="IPR038765">
    <property type="entry name" value="Papain-like_cys_pep_sf"/>
</dbReference>
<dbReference type="SUPFAM" id="SSF54001">
    <property type="entry name" value="Cysteine proteinases"/>
    <property type="match status" value="1"/>
</dbReference>
<organism evidence="3">
    <name type="scientific">uncultured Caudovirales phage</name>
    <dbReference type="NCBI Taxonomy" id="2100421"/>
    <lineage>
        <taxon>Viruses</taxon>
        <taxon>Duplodnaviria</taxon>
        <taxon>Heunggongvirae</taxon>
        <taxon>Uroviricota</taxon>
        <taxon>Caudoviricetes</taxon>
        <taxon>Peduoviridae</taxon>
        <taxon>Maltschvirus</taxon>
        <taxon>Maltschvirus maltsch</taxon>
    </lineage>
</organism>
<dbReference type="Pfam" id="PF05257">
    <property type="entry name" value="CHAP"/>
    <property type="match status" value="1"/>
</dbReference>
<evidence type="ECO:0000313" key="3">
    <source>
        <dbReference type="EMBL" id="CAB4168167.1"/>
    </source>
</evidence>
<evidence type="ECO:0000259" key="2">
    <source>
        <dbReference type="Pfam" id="PF05257"/>
    </source>
</evidence>
<dbReference type="Gene3D" id="3.90.1720.10">
    <property type="entry name" value="endopeptidase domain like (from Nostoc punctiforme)"/>
    <property type="match status" value="1"/>
</dbReference>
<proteinExistence type="predicted"/>
<evidence type="ECO:0000256" key="1">
    <source>
        <dbReference type="ARBA" id="ARBA00022529"/>
    </source>
</evidence>
<feature type="domain" description="Peptidase C51" evidence="2">
    <location>
        <begin position="34"/>
        <end position="116"/>
    </location>
</feature>
<reference evidence="3" key="1">
    <citation type="submission" date="2020-04" db="EMBL/GenBank/DDBJ databases">
        <authorList>
            <person name="Chiriac C."/>
            <person name="Salcher M."/>
            <person name="Ghai R."/>
            <person name="Kavagutti S V."/>
        </authorList>
    </citation>
    <scope>NUCLEOTIDE SEQUENCE</scope>
</reference>
<name>A0A6J5PAG0_9CAUD</name>
<gene>
    <name evidence="3" type="ORF">UFOVP874_4</name>
</gene>
<sequence length="147" mass="16245">MIHSLDGTAARMIEIAAAEIGYHEGANNHTKYQSKDQAWCGAFLMWCAKANQIEVPNVVGTEAGAVAMKKLGQWHETPIPGDFVFFDFIDDNKVRIQHVGIVEKVSANSIITIEGNTSDQVMRKTRKLGAHSQIVGYGRPNYRKAES</sequence>